<dbReference type="RefSeq" id="WP_369947920.1">
    <property type="nucleotide sequence ID" value="NZ_JBCLSH010000005.1"/>
</dbReference>
<dbReference type="Proteomes" id="UP001565283">
    <property type="component" value="Unassembled WGS sequence"/>
</dbReference>
<comment type="caution">
    <text evidence="16">The sequence shown here is derived from an EMBL/GenBank/DDBJ whole genome shotgun (WGS) entry which is preliminary data.</text>
</comment>
<feature type="binding site" evidence="12">
    <location>
        <begin position="96"/>
        <end position="100"/>
    </location>
    <ligand>
        <name>ATP</name>
        <dbReference type="ChEBI" id="CHEBI:30616"/>
    </ligand>
</feature>
<dbReference type="InterPro" id="IPR011130">
    <property type="entry name" value="SecA_preprotein_X-link_dom"/>
</dbReference>
<keyword evidence="8 12" id="KW-0653">Protein transport</keyword>
<dbReference type="PROSITE" id="PS51196">
    <property type="entry name" value="SECA_MOTOR_DEAD"/>
    <property type="match status" value="1"/>
</dbReference>
<dbReference type="Gene3D" id="3.40.50.300">
    <property type="entry name" value="P-loop containing nucleotide triphosphate hydrolases"/>
    <property type="match status" value="2"/>
</dbReference>
<evidence type="ECO:0000256" key="11">
    <source>
        <dbReference type="ARBA" id="ARBA00023136"/>
    </source>
</evidence>
<dbReference type="Pfam" id="PF21090">
    <property type="entry name" value="P-loop_SecA"/>
    <property type="match status" value="2"/>
</dbReference>
<keyword evidence="11 12" id="KW-0472">Membrane</keyword>
<proteinExistence type="inferred from homology"/>
<keyword evidence="6 12" id="KW-0547">Nucleotide-binding</keyword>
<dbReference type="Pfam" id="PF07516">
    <property type="entry name" value="SecA_SW"/>
    <property type="match status" value="1"/>
</dbReference>
<dbReference type="InterPro" id="IPR014001">
    <property type="entry name" value="Helicase_ATP-bd"/>
</dbReference>
<dbReference type="SUPFAM" id="SSF81886">
    <property type="entry name" value="Helical scaffold and wing domains of SecA"/>
    <property type="match status" value="1"/>
</dbReference>
<evidence type="ECO:0000256" key="6">
    <source>
        <dbReference type="ARBA" id="ARBA00022741"/>
    </source>
</evidence>
<dbReference type="SUPFAM" id="SSF52540">
    <property type="entry name" value="P-loop containing nucleoside triphosphate hydrolases"/>
    <property type="match status" value="2"/>
</dbReference>
<reference evidence="16 17" key="1">
    <citation type="submission" date="2024-03" db="EMBL/GenBank/DDBJ databases">
        <title>Mouse gut bacterial collection (mGBC) of GemPharmatech.</title>
        <authorList>
            <person name="He Y."/>
            <person name="Dong L."/>
            <person name="Wu D."/>
            <person name="Gao X."/>
            <person name="Lin Z."/>
        </authorList>
    </citation>
    <scope>NUCLEOTIDE SEQUENCE [LARGE SCALE GENOMIC DNA]</scope>
    <source>
        <strain evidence="16 17">61-15</strain>
    </source>
</reference>
<evidence type="ECO:0000256" key="1">
    <source>
        <dbReference type="ARBA" id="ARBA00004170"/>
    </source>
</evidence>
<keyword evidence="3 12" id="KW-0813">Transport</keyword>
<dbReference type="PROSITE" id="PS51194">
    <property type="entry name" value="HELICASE_CTER"/>
    <property type="match status" value="1"/>
</dbReference>
<accession>A0ABV4D2T5</accession>
<dbReference type="CDD" id="cd18803">
    <property type="entry name" value="SF2_C_secA"/>
    <property type="match status" value="1"/>
</dbReference>
<dbReference type="Pfam" id="PF01043">
    <property type="entry name" value="SecA_PP_bind"/>
    <property type="match status" value="1"/>
</dbReference>
<evidence type="ECO:0000313" key="16">
    <source>
        <dbReference type="EMBL" id="MEY8443149.1"/>
    </source>
</evidence>
<keyword evidence="4 12" id="KW-1003">Cell membrane</keyword>
<dbReference type="InterPro" id="IPR011116">
    <property type="entry name" value="SecA_Wing/Scaffold"/>
</dbReference>
<dbReference type="SUPFAM" id="SSF81767">
    <property type="entry name" value="Pre-protein crosslinking domain of SecA"/>
    <property type="match status" value="1"/>
</dbReference>
<dbReference type="PANTHER" id="PTHR30612:SF0">
    <property type="entry name" value="CHLOROPLAST PROTEIN-TRANSPORTING ATPASE"/>
    <property type="match status" value="1"/>
</dbReference>
<feature type="domain" description="Helicase C-terminal" evidence="14">
    <location>
        <begin position="417"/>
        <end position="575"/>
    </location>
</feature>
<evidence type="ECO:0000256" key="12">
    <source>
        <dbReference type="HAMAP-Rule" id="MF_01382"/>
    </source>
</evidence>
<dbReference type="PROSITE" id="PS51192">
    <property type="entry name" value="HELICASE_ATP_BIND_1"/>
    <property type="match status" value="1"/>
</dbReference>
<sequence length="795" mass="90937">MAEFKGFKKRKYIKILRTIKGLVSKYKNMTDEELKAQTERFRQRLQKGETLAHILPEAYATVIEADRRILGMAPYDVQVLGAIVLFHGNVAEMKTGEGKTLTATMPLYLMGLTGPGNFLVTANEYLAWRDAEEVGKVYRWLGLSVAVGVQRNAYDKEVDRSVVYKSDIVYTTHSGLGFDYLLDNLATEVDKQYLQGFNFVVIDELDAILLDMAQIPLIISGAPTLQFNLYHLADKFVKSLTEDVDYEISEDKQQVWFTEEGIEHASRYFGLSEILSKENQVHYRHLVLALKANYVQEVGRHYVVEEDEIFLLDEMNGRKMIGTKLQGGMHQAIEAKEEVTITLETKSMGSITYQNLFKMFRVLSGMTGTAYTDVVEIRDTYDIDVVPIPTHRPIKRTDHKSSIYLTNKAKMLSSLELVKKAVAAERPVLIATGSVTKSRLYSLILLNNRIPHSLLNATTATAAKEKRIVHQAGQRGAVTVATAMAGRGTDIKLDDFSRENGGLMVVGTESMTSDRIDNQLRGRAGRQGEPGDSYFYTSLEDKVVVESSPEWVRKFRKNLENKQGDEVATQEGLLNKKKFQRLIEKSQKNKKNQDVNSRKTTLEFDDVISVLRERVYATRNKVLTGTPTYFREVILKSYKHTAENFLAERKKRDAFEFSDFILNNLDYSFDQSRLDGFDKMSVKALRQLLDDIIAEKDQQILENFPHADQSYMYQRFIILKSLDQLWIDLADALVQLKTVVQSRTFGQQRPLHEFEKEANRYFTECMERLWIDITRNMLLSELFINRDGSVDIELP</sequence>
<dbReference type="PRINTS" id="PR00906">
    <property type="entry name" value="SECA"/>
</dbReference>
<evidence type="ECO:0000256" key="5">
    <source>
        <dbReference type="ARBA" id="ARBA00022490"/>
    </source>
</evidence>
<evidence type="ECO:0000256" key="2">
    <source>
        <dbReference type="ARBA" id="ARBA00007650"/>
    </source>
</evidence>
<dbReference type="CDD" id="cd17928">
    <property type="entry name" value="DEXDc_SecA"/>
    <property type="match status" value="1"/>
</dbReference>
<evidence type="ECO:0000256" key="3">
    <source>
        <dbReference type="ARBA" id="ARBA00022448"/>
    </source>
</evidence>
<dbReference type="Gene3D" id="1.10.3060.10">
    <property type="entry name" value="Helical scaffold and wing domains of SecA"/>
    <property type="match status" value="1"/>
</dbReference>
<comment type="subcellular location">
    <subcellularLocation>
        <location evidence="12">Cell membrane</location>
        <topology evidence="12">Peripheral membrane protein</topology>
        <orientation evidence="12">Cytoplasmic side</orientation>
    </subcellularLocation>
    <subcellularLocation>
        <location evidence="12">Cytoplasm</location>
    </subcellularLocation>
    <subcellularLocation>
        <location evidence="1">Membrane</location>
        <topology evidence="1">Peripheral membrane protein</topology>
    </subcellularLocation>
    <text evidence="12">Distribution is 50-50.</text>
</comment>
<evidence type="ECO:0000259" key="15">
    <source>
        <dbReference type="PROSITE" id="PS51196"/>
    </source>
</evidence>
<keyword evidence="17" id="KW-1185">Reference proteome</keyword>
<dbReference type="InterPro" id="IPR036670">
    <property type="entry name" value="SecA_X-link_sf"/>
</dbReference>
<dbReference type="EMBL" id="JBCLSH010000005">
    <property type="protein sequence ID" value="MEY8443149.1"/>
    <property type="molecule type" value="Genomic_DNA"/>
</dbReference>
<dbReference type="Gene3D" id="3.90.1440.10">
    <property type="entry name" value="SecA, preprotein cross-linking domain"/>
    <property type="match status" value="1"/>
</dbReference>
<dbReference type="HAMAP" id="MF_01382">
    <property type="entry name" value="SecA"/>
    <property type="match status" value="1"/>
</dbReference>
<name>A0ABV4D2T5_9LACT</name>
<dbReference type="InterPro" id="IPR014018">
    <property type="entry name" value="SecA_motor_DEAD"/>
</dbReference>
<dbReference type="SMART" id="SM00957">
    <property type="entry name" value="SecA_DEAD"/>
    <property type="match status" value="1"/>
</dbReference>
<keyword evidence="10 12" id="KW-0811">Translocation</keyword>
<gene>
    <name evidence="12 16" type="primary">secA</name>
    <name evidence="16" type="ORF">AALA52_02680</name>
</gene>
<evidence type="ECO:0000256" key="8">
    <source>
        <dbReference type="ARBA" id="ARBA00022927"/>
    </source>
</evidence>
<feature type="domain" description="Helicase ATP-binding" evidence="13">
    <location>
        <begin position="80"/>
        <end position="243"/>
    </location>
</feature>
<keyword evidence="9 12" id="KW-1278">Translocase</keyword>
<comment type="similarity">
    <text evidence="2 12">Belongs to the SecA family.</text>
</comment>
<protein>
    <recommendedName>
        <fullName evidence="12">Protein translocase subunit SecA</fullName>
        <ecNumber evidence="12">7.4.2.8</ecNumber>
    </recommendedName>
</protein>
<organism evidence="16 17">
    <name type="scientific">Lactococcus ileimucosae</name>
    <dbReference type="NCBI Taxonomy" id="2941329"/>
    <lineage>
        <taxon>Bacteria</taxon>
        <taxon>Bacillati</taxon>
        <taxon>Bacillota</taxon>
        <taxon>Bacilli</taxon>
        <taxon>Lactobacillales</taxon>
        <taxon>Streptococcaceae</taxon>
        <taxon>Lactococcus</taxon>
    </lineage>
</organism>
<dbReference type="NCBIfam" id="NF006630">
    <property type="entry name" value="PRK09200.1"/>
    <property type="match status" value="1"/>
</dbReference>
<comment type="function">
    <text evidence="12">Part of the Sec protein translocase complex. Interacts with the SecYEG preprotein conducting channel. Has a central role in coupling the hydrolysis of ATP to the transfer of proteins into and across the cell membrane, serving as an ATP-driven molecular motor driving the stepwise translocation of polypeptide chains across the membrane.</text>
</comment>
<dbReference type="Pfam" id="PF07517">
    <property type="entry name" value="SecA_DEAD"/>
    <property type="match status" value="1"/>
</dbReference>
<evidence type="ECO:0000259" key="13">
    <source>
        <dbReference type="PROSITE" id="PS51192"/>
    </source>
</evidence>
<keyword evidence="7 12" id="KW-0067">ATP-binding</keyword>
<dbReference type="InterPro" id="IPR044722">
    <property type="entry name" value="SecA_SF2_C"/>
</dbReference>
<comment type="catalytic activity">
    <reaction evidence="12">
        <text>ATP + H2O + cellular proteinSide 1 = ADP + phosphate + cellular proteinSide 2.</text>
        <dbReference type="EC" id="7.4.2.8"/>
    </reaction>
</comment>
<feature type="binding site" evidence="12">
    <location>
        <position position="78"/>
    </location>
    <ligand>
        <name>ATP</name>
        <dbReference type="ChEBI" id="CHEBI:30616"/>
    </ligand>
</feature>
<comment type="subunit">
    <text evidence="12">Monomer and homodimer. Part of the essential Sec protein translocation apparatus which comprises SecA, SecYEG and auxiliary proteins SecDF. Other proteins may also be involved.</text>
</comment>
<keyword evidence="5 12" id="KW-0963">Cytoplasm</keyword>
<evidence type="ECO:0000256" key="7">
    <source>
        <dbReference type="ARBA" id="ARBA00022840"/>
    </source>
</evidence>
<evidence type="ECO:0000256" key="9">
    <source>
        <dbReference type="ARBA" id="ARBA00022967"/>
    </source>
</evidence>
<dbReference type="InterPro" id="IPR027417">
    <property type="entry name" value="P-loop_NTPase"/>
</dbReference>
<dbReference type="InterPro" id="IPR000185">
    <property type="entry name" value="SecA"/>
</dbReference>
<dbReference type="SMART" id="SM00958">
    <property type="entry name" value="SecA_PP_bind"/>
    <property type="match status" value="1"/>
</dbReference>
<evidence type="ECO:0000259" key="14">
    <source>
        <dbReference type="PROSITE" id="PS51194"/>
    </source>
</evidence>
<dbReference type="InterPro" id="IPR011115">
    <property type="entry name" value="SecA_DEAD"/>
</dbReference>
<dbReference type="PANTHER" id="PTHR30612">
    <property type="entry name" value="SECA INNER MEMBRANE COMPONENT OF SEC PROTEIN SECRETION SYSTEM"/>
    <property type="match status" value="1"/>
</dbReference>
<evidence type="ECO:0000313" key="17">
    <source>
        <dbReference type="Proteomes" id="UP001565283"/>
    </source>
</evidence>
<evidence type="ECO:0000256" key="4">
    <source>
        <dbReference type="ARBA" id="ARBA00022475"/>
    </source>
</evidence>
<feature type="binding site" evidence="12">
    <location>
        <position position="490"/>
    </location>
    <ligand>
        <name>ATP</name>
        <dbReference type="ChEBI" id="CHEBI:30616"/>
    </ligand>
</feature>
<dbReference type="EC" id="7.4.2.8" evidence="12"/>
<evidence type="ECO:0000256" key="10">
    <source>
        <dbReference type="ARBA" id="ARBA00023010"/>
    </source>
</evidence>
<dbReference type="InterPro" id="IPR001650">
    <property type="entry name" value="Helicase_C-like"/>
</dbReference>
<dbReference type="InterPro" id="IPR036266">
    <property type="entry name" value="SecA_Wing/Scaffold_sf"/>
</dbReference>
<feature type="domain" description="SecA family profile" evidence="15">
    <location>
        <begin position="1"/>
        <end position="568"/>
    </location>
</feature>